<gene>
    <name evidence="2" type="ORF">METZ01_LOCUS222747</name>
</gene>
<dbReference type="AlphaFoldDB" id="A0A382G5N9"/>
<feature type="transmembrane region" description="Helical" evidence="1">
    <location>
        <begin position="211"/>
        <end position="232"/>
    </location>
</feature>
<reference evidence="2" key="1">
    <citation type="submission" date="2018-05" db="EMBL/GenBank/DDBJ databases">
        <authorList>
            <person name="Lanie J.A."/>
            <person name="Ng W.-L."/>
            <person name="Kazmierczak K.M."/>
            <person name="Andrzejewski T.M."/>
            <person name="Davidsen T.M."/>
            <person name="Wayne K.J."/>
            <person name="Tettelin H."/>
            <person name="Glass J.I."/>
            <person name="Rusch D."/>
            <person name="Podicherti R."/>
            <person name="Tsui H.-C.T."/>
            <person name="Winkler M.E."/>
        </authorList>
    </citation>
    <scope>NUCLEOTIDE SEQUENCE</scope>
</reference>
<accession>A0A382G5N9</accession>
<sequence length="427" mass="49085">VVLPALATLLILTSTFREVRDRIEWLDLPINWIEHNTTPWFLGGLLAISLWQPDARLSPALFSLFLASLTIKKFDVIKRKETLWAFWGLLVFTLWEIWNYIPKVLTGLPLQQWLGIEFLYKFQQQMVESFMTENTLLAILAVFTVLWICSRISTANSDQIWWFDATLLSVVICIHSYGNTMSDWLLLFAISACALTAFIEKSKGIDIKPNILFLTLVELVVMMLIIPTWGVWPAVCTLLLNRLVKQLFDNDLIIKRAIPEEIGWSRTNHILALAIIPFILICIVWIFFAQLTMVGLLEFNPTKWVVKGGFFGARVDPPVYWMVFITILPILSAVTLVLHSWLSTSRSLSYLFVLLSFIIATNMSHLWLSYSYPEVMLMIGFSSIVIISWLGTFALASHLYSLKRTPTNPSRSNVDDRIQINRHHFLD</sequence>
<feature type="transmembrane region" description="Helical" evidence="1">
    <location>
        <begin position="270"/>
        <end position="297"/>
    </location>
</feature>
<dbReference type="EMBL" id="UINC01053411">
    <property type="protein sequence ID" value="SVB69893.1"/>
    <property type="molecule type" value="Genomic_DNA"/>
</dbReference>
<keyword evidence="1" id="KW-0472">Membrane</keyword>
<keyword evidence="1" id="KW-0812">Transmembrane</keyword>
<keyword evidence="1" id="KW-1133">Transmembrane helix</keyword>
<name>A0A382G5N9_9ZZZZ</name>
<feature type="transmembrane region" description="Helical" evidence="1">
    <location>
        <begin position="130"/>
        <end position="148"/>
    </location>
</feature>
<feature type="transmembrane region" description="Helical" evidence="1">
    <location>
        <begin position="348"/>
        <end position="368"/>
    </location>
</feature>
<evidence type="ECO:0000256" key="1">
    <source>
        <dbReference type="SAM" id="Phobius"/>
    </source>
</evidence>
<proteinExistence type="predicted"/>
<feature type="transmembrane region" description="Helical" evidence="1">
    <location>
        <begin position="160"/>
        <end position="178"/>
    </location>
</feature>
<evidence type="ECO:0000313" key="2">
    <source>
        <dbReference type="EMBL" id="SVB69893.1"/>
    </source>
</evidence>
<feature type="transmembrane region" description="Helical" evidence="1">
    <location>
        <begin position="184"/>
        <end position="199"/>
    </location>
</feature>
<feature type="non-terminal residue" evidence="2">
    <location>
        <position position="1"/>
    </location>
</feature>
<feature type="transmembrane region" description="Helical" evidence="1">
    <location>
        <begin position="318"/>
        <end position="342"/>
    </location>
</feature>
<feature type="transmembrane region" description="Helical" evidence="1">
    <location>
        <begin position="83"/>
        <end position="101"/>
    </location>
</feature>
<organism evidence="2">
    <name type="scientific">marine metagenome</name>
    <dbReference type="NCBI Taxonomy" id="408172"/>
    <lineage>
        <taxon>unclassified sequences</taxon>
        <taxon>metagenomes</taxon>
        <taxon>ecological metagenomes</taxon>
    </lineage>
</organism>
<protein>
    <submittedName>
        <fullName evidence="2">Uncharacterized protein</fullName>
    </submittedName>
</protein>
<feature type="transmembrane region" description="Helical" evidence="1">
    <location>
        <begin position="375"/>
        <end position="400"/>
    </location>
</feature>